<dbReference type="RefSeq" id="WP_179811519.1">
    <property type="nucleotide sequence ID" value="NZ_JACCHL010000001.1"/>
</dbReference>
<dbReference type="EMBL" id="JACCHL010000001">
    <property type="protein sequence ID" value="NYH55461.1"/>
    <property type="molecule type" value="Genomic_DNA"/>
</dbReference>
<sequence>MARFTRTIKNAAVAVAIASAALLLSPAAASAHTLGDAARSSGGCGWASGSYTTLDSRPIRRWSGGGWNGAQTGTVYLLWSNTYQENCVVTLKSHAHGTSTLTTAILYLYNPPEGDAYTDRGDYGHYAAVSRSAAGRCVRFHGSIDTTDGSTSQGTRTTWGNCG</sequence>
<name>A0A7Y9XGM9_9ACTN</name>
<gene>
    <name evidence="2" type="ORF">HNR06_005050</name>
</gene>
<feature type="chain" id="PRO_5031452095" description="Spore-associated protein A" evidence="1">
    <location>
        <begin position="32"/>
        <end position="163"/>
    </location>
</feature>
<keyword evidence="1" id="KW-0732">Signal</keyword>
<evidence type="ECO:0000313" key="3">
    <source>
        <dbReference type="Proteomes" id="UP000584931"/>
    </source>
</evidence>
<proteinExistence type="predicted"/>
<evidence type="ECO:0000313" key="2">
    <source>
        <dbReference type="EMBL" id="NYH55461.1"/>
    </source>
</evidence>
<dbReference type="Proteomes" id="UP000584931">
    <property type="component" value="Unassembled WGS sequence"/>
</dbReference>
<dbReference type="AlphaFoldDB" id="A0A7Y9XGM9"/>
<protein>
    <recommendedName>
        <fullName evidence="4">Spore-associated protein A</fullName>
    </recommendedName>
</protein>
<evidence type="ECO:0008006" key="4">
    <source>
        <dbReference type="Google" id="ProtNLM"/>
    </source>
</evidence>
<comment type="caution">
    <text evidence="2">The sequence shown here is derived from an EMBL/GenBank/DDBJ whole genome shotgun (WGS) entry which is preliminary data.</text>
</comment>
<accession>A0A7Y9XGM9</accession>
<evidence type="ECO:0000256" key="1">
    <source>
        <dbReference type="SAM" id="SignalP"/>
    </source>
</evidence>
<feature type="signal peptide" evidence="1">
    <location>
        <begin position="1"/>
        <end position="31"/>
    </location>
</feature>
<organism evidence="2 3">
    <name type="scientific">Nocardiopsis sinuspersici</name>
    <dbReference type="NCBI Taxonomy" id="501010"/>
    <lineage>
        <taxon>Bacteria</taxon>
        <taxon>Bacillati</taxon>
        <taxon>Actinomycetota</taxon>
        <taxon>Actinomycetes</taxon>
        <taxon>Streptosporangiales</taxon>
        <taxon>Nocardiopsidaceae</taxon>
        <taxon>Nocardiopsis</taxon>
    </lineage>
</organism>
<reference evidence="2 3" key="1">
    <citation type="submission" date="2020-07" db="EMBL/GenBank/DDBJ databases">
        <title>Sequencing the genomes of 1000 actinobacteria strains.</title>
        <authorList>
            <person name="Klenk H.-P."/>
        </authorList>
    </citation>
    <scope>NUCLEOTIDE SEQUENCE [LARGE SCALE GENOMIC DNA]</scope>
    <source>
        <strain evidence="2 3">DSM 45278</strain>
    </source>
</reference>